<feature type="transmembrane region" description="Helical" evidence="6">
    <location>
        <begin position="258"/>
        <end position="281"/>
    </location>
</feature>
<comment type="caution">
    <text evidence="7">The sequence shown here is derived from an EMBL/GenBank/DDBJ whole genome shotgun (WGS) entry which is preliminary data.</text>
</comment>
<dbReference type="Proteomes" id="UP001226762">
    <property type="component" value="Unassembled WGS sequence"/>
</dbReference>
<organism evidence="7 8">
    <name type="scientific">Marimonas arenosa</name>
    <dbReference type="NCBI Taxonomy" id="1795305"/>
    <lineage>
        <taxon>Bacteria</taxon>
        <taxon>Pseudomonadati</taxon>
        <taxon>Pseudomonadota</taxon>
        <taxon>Alphaproteobacteria</taxon>
        <taxon>Rhodobacterales</taxon>
        <taxon>Paracoccaceae</taxon>
        <taxon>Marimonas</taxon>
    </lineage>
</organism>
<evidence type="ECO:0000256" key="1">
    <source>
        <dbReference type="ARBA" id="ARBA00004651"/>
    </source>
</evidence>
<comment type="subcellular location">
    <subcellularLocation>
        <location evidence="1">Cell membrane</location>
        <topology evidence="1">Multi-pass membrane protein</topology>
    </subcellularLocation>
</comment>
<proteinExistence type="predicted"/>
<protein>
    <submittedName>
        <fullName evidence="7">Oligosaccharide flippase family protein</fullName>
    </submittedName>
</protein>
<feature type="transmembrane region" description="Helical" evidence="6">
    <location>
        <begin position="193"/>
        <end position="212"/>
    </location>
</feature>
<feature type="transmembrane region" description="Helical" evidence="6">
    <location>
        <begin position="63"/>
        <end position="87"/>
    </location>
</feature>
<name>A0AAE4B4S2_9RHOB</name>
<evidence type="ECO:0000256" key="2">
    <source>
        <dbReference type="ARBA" id="ARBA00022475"/>
    </source>
</evidence>
<sequence length="499" mass="54462">MTFPIVAERTPTAGADFAELSFERPSMFRSVILLLSGNALGSLMLLARNLLVARLVSVEDYGIAATFAISMAIVEMASGLGLQQLIVQDKEGNDPRLQAGLHGFNLLRGLLSGAILFLLASPIAQFLGIPDVAWAYQMLALVPALRGFEHFDIHRLNRRMVYRPLILSKTVPAFLSVLSLWPLYQFFADYRVMLYAVLIQWACTVAASHLLAERPFRIRFDLNQSAHALSFGWPILVNNILLFAVFQGDKLIVGRELGIEALAIFAMGVTLTLTPTLVTAASETQFFLPQLSAAAQHRDRDRDRFAQLAAAAMQASLLSSLFLVLAVFAFGPPTIRLLLGAKYEALVPLLSWLAIQQAVRNLKVGCAIVALSRAHTSNAMIANTMRILVLPLAWYAATIWGDVLVVIWVAIAGEAIAFAVSLVLVHYRLSLDFGRVGVSLIAGVLAIATLATSAISTSTNTNGNWYLVVISLACLAIVAMNVRDLITVFRDAKTDWREN</sequence>
<dbReference type="PANTHER" id="PTHR30250:SF11">
    <property type="entry name" value="O-ANTIGEN TRANSPORTER-RELATED"/>
    <property type="match status" value="1"/>
</dbReference>
<keyword evidence="2" id="KW-1003">Cell membrane</keyword>
<feature type="transmembrane region" description="Helical" evidence="6">
    <location>
        <begin position="463"/>
        <end position="482"/>
    </location>
</feature>
<gene>
    <name evidence="7" type="ORF">NO357_07160</name>
</gene>
<dbReference type="AlphaFoldDB" id="A0AAE4B4S2"/>
<feature type="transmembrane region" description="Helical" evidence="6">
    <location>
        <begin position="308"/>
        <end position="331"/>
    </location>
</feature>
<feature type="transmembrane region" description="Helical" evidence="6">
    <location>
        <begin position="437"/>
        <end position="457"/>
    </location>
</feature>
<evidence type="ECO:0000256" key="4">
    <source>
        <dbReference type="ARBA" id="ARBA00022989"/>
    </source>
</evidence>
<feature type="transmembrane region" description="Helical" evidence="6">
    <location>
        <begin position="166"/>
        <end position="187"/>
    </location>
</feature>
<dbReference type="Pfam" id="PF13440">
    <property type="entry name" value="Polysacc_synt_3"/>
    <property type="match status" value="1"/>
</dbReference>
<evidence type="ECO:0000313" key="7">
    <source>
        <dbReference type="EMBL" id="MDQ2089674.1"/>
    </source>
</evidence>
<evidence type="ECO:0000313" key="8">
    <source>
        <dbReference type="Proteomes" id="UP001226762"/>
    </source>
</evidence>
<evidence type="ECO:0000256" key="5">
    <source>
        <dbReference type="ARBA" id="ARBA00023136"/>
    </source>
</evidence>
<dbReference type="EMBL" id="JANHAX010000002">
    <property type="protein sequence ID" value="MDQ2089674.1"/>
    <property type="molecule type" value="Genomic_DNA"/>
</dbReference>
<evidence type="ECO:0000256" key="6">
    <source>
        <dbReference type="SAM" id="Phobius"/>
    </source>
</evidence>
<feature type="transmembrane region" description="Helical" evidence="6">
    <location>
        <begin position="403"/>
        <end position="425"/>
    </location>
</feature>
<feature type="transmembrane region" description="Helical" evidence="6">
    <location>
        <begin position="224"/>
        <end position="246"/>
    </location>
</feature>
<reference evidence="7" key="2">
    <citation type="submission" date="2023-02" db="EMBL/GenBank/DDBJ databases">
        <title>'Rhodoalgimonas zhirmunskyi' gen. nov., isolated from a red alga.</title>
        <authorList>
            <person name="Nedashkovskaya O.I."/>
            <person name="Otstavnykh N.Y."/>
            <person name="Bystritskaya E.P."/>
            <person name="Balabanova L.A."/>
            <person name="Isaeva M.P."/>
        </authorList>
    </citation>
    <scope>NUCLEOTIDE SEQUENCE</scope>
    <source>
        <strain evidence="7">KCTC 52189</strain>
    </source>
</reference>
<reference evidence="7" key="1">
    <citation type="submission" date="2022-07" db="EMBL/GenBank/DDBJ databases">
        <authorList>
            <person name="Otstavnykh N."/>
            <person name="Isaeva M."/>
            <person name="Bystritskaya E."/>
        </authorList>
    </citation>
    <scope>NUCLEOTIDE SEQUENCE</scope>
    <source>
        <strain evidence="7">KCTC 52189</strain>
    </source>
</reference>
<evidence type="ECO:0000256" key="3">
    <source>
        <dbReference type="ARBA" id="ARBA00022692"/>
    </source>
</evidence>
<keyword evidence="8" id="KW-1185">Reference proteome</keyword>
<dbReference type="GO" id="GO:0005886">
    <property type="term" value="C:plasma membrane"/>
    <property type="evidence" value="ECO:0007669"/>
    <property type="project" value="UniProtKB-SubCell"/>
</dbReference>
<dbReference type="PANTHER" id="PTHR30250">
    <property type="entry name" value="PST FAMILY PREDICTED COLANIC ACID TRANSPORTER"/>
    <property type="match status" value="1"/>
</dbReference>
<feature type="transmembrane region" description="Helical" evidence="6">
    <location>
        <begin position="31"/>
        <end position="51"/>
    </location>
</feature>
<accession>A0AAE4B4S2</accession>
<feature type="transmembrane region" description="Helical" evidence="6">
    <location>
        <begin position="99"/>
        <end position="120"/>
    </location>
</feature>
<keyword evidence="4 6" id="KW-1133">Transmembrane helix</keyword>
<keyword evidence="5 6" id="KW-0472">Membrane</keyword>
<keyword evidence="3 6" id="KW-0812">Transmembrane</keyword>
<dbReference type="InterPro" id="IPR050833">
    <property type="entry name" value="Poly_Biosynth_Transport"/>
</dbReference>